<dbReference type="Pfam" id="PF01471">
    <property type="entry name" value="PG_binding_1"/>
    <property type="match status" value="1"/>
</dbReference>
<proteinExistence type="predicted"/>
<dbReference type="EMBL" id="BOMP01000164">
    <property type="protein sequence ID" value="GIE45474.1"/>
    <property type="molecule type" value="Genomic_DNA"/>
</dbReference>
<evidence type="ECO:0000256" key="3">
    <source>
        <dbReference type="SAM" id="SignalP"/>
    </source>
</evidence>
<dbReference type="RefSeq" id="WP_229807428.1">
    <property type="nucleotide sequence ID" value="NZ_BOMP01000164.1"/>
</dbReference>
<gene>
    <name evidence="5" type="ORF">Alo02nite_83720</name>
    <name evidence="6" type="ORF">BJ964_004752</name>
</gene>
<feature type="domain" description="Peptidoglycan binding-like" evidence="4">
    <location>
        <begin position="121"/>
        <end position="168"/>
    </location>
</feature>
<dbReference type="Gene3D" id="2.40.420.20">
    <property type="match status" value="1"/>
</dbReference>
<dbReference type="EMBL" id="JACHNC010000001">
    <property type="protein sequence ID" value="MBB4750591.1"/>
    <property type="molecule type" value="Genomic_DNA"/>
</dbReference>
<feature type="signal peptide" evidence="3">
    <location>
        <begin position="1"/>
        <end position="21"/>
    </location>
</feature>
<feature type="chain" id="PRO_5031461722" evidence="3">
    <location>
        <begin position="22"/>
        <end position="352"/>
    </location>
</feature>
<dbReference type="InterPro" id="IPR036366">
    <property type="entry name" value="PGBDSf"/>
</dbReference>
<dbReference type="Gene3D" id="1.10.101.10">
    <property type="entry name" value="PGBD-like superfamily/PGBD"/>
    <property type="match status" value="1"/>
</dbReference>
<accession>A0A7W7HHG1</accession>
<protein>
    <submittedName>
        <fullName evidence="6">Peptidoglycan hydrolase-like protein with peptidoglycan-binding domain</fullName>
    </submittedName>
    <submittedName>
        <fullName evidence="5">Peptidoglycan-binding protein</fullName>
    </submittedName>
</protein>
<dbReference type="AlphaFoldDB" id="A0A7W7HHG1"/>
<dbReference type="InterPro" id="IPR002477">
    <property type="entry name" value="Peptidoglycan-bd-like"/>
</dbReference>
<dbReference type="GO" id="GO:0030313">
    <property type="term" value="C:cell envelope"/>
    <property type="evidence" value="ECO:0007669"/>
    <property type="project" value="UniProtKB-SubCell"/>
</dbReference>
<evidence type="ECO:0000256" key="2">
    <source>
        <dbReference type="ARBA" id="ARBA00023054"/>
    </source>
</evidence>
<evidence type="ECO:0000259" key="4">
    <source>
        <dbReference type="Pfam" id="PF01471"/>
    </source>
</evidence>
<reference evidence="5 8" key="2">
    <citation type="submission" date="2021-01" db="EMBL/GenBank/DDBJ databases">
        <title>Whole genome shotgun sequence of Actinoplanes lobatus NBRC 12513.</title>
        <authorList>
            <person name="Komaki H."/>
            <person name="Tamura T."/>
        </authorList>
    </citation>
    <scope>NUCLEOTIDE SEQUENCE [LARGE SCALE GENOMIC DNA]</scope>
    <source>
        <strain evidence="5 8">NBRC 12513</strain>
    </source>
</reference>
<keyword evidence="8" id="KW-1185">Reference proteome</keyword>
<evidence type="ECO:0000256" key="1">
    <source>
        <dbReference type="ARBA" id="ARBA00004196"/>
    </source>
</evidence>
<dbReference type="InterPro" id="IPR050465">
    <property type="entry name" value="UPF0194_transport"/>
</dbReference>
<evidence type="ECO:0000313" key="5">
    <source>
        <dbReference type="EMBL" id="GIE45474.1"/>
    </source>
</evidence>
<reference evidence="6 7" key="1">
    <citation type="submission" date="2020-08" db="EMBL/GenBank/DDBJ databases">
        <title>Sequencing the genomes of 1000 actinobacteria strains.</title>
        <authorList>
            <person name="Klenk H.-P."/>
        </authorList>
    </citation>
    <scope>NUCLEOTIDE SEQUENCE [LARGE SCALE GENOMIC DNA]</scope>
    <source>
        <strain evidence="6 7">DSM 43150</strain>
    </source>
</reference>
<evidence type="ECO:0000313" key="6">
    <source>
        <dbReference type="EMBL" id="MBB4750591.1"/>
    </source>
</evidence>
<dbReference type="PANTHER" id="PTHR32347:SF27">
    <property type="entry name" value="RND EFFLUX PUMP MEMBRANE FUSION PROTEIN BARREL-SANDWICH DOMAIN-CONTAINING PROTEIN"/>
    <property type="match status" value="1"/>
</dbReference>
<comment type="subcellular location">
    <subcellularLocation>
        <location evidence="1">Cell envelope</location>
    </subcellularLocation>
</comment>
<dbReference type="PANTHER" id="PTHR32347">
    <property type="entry name" value="EFFLUX SYSTEM COMPONENT YKNX-RELATED"/>
    <property type="match status" value="1"/>
</dbReference>
<dbReference type="GO" id="GO:0016787">
    <property type="term" value="F:hydrolase activity"/>
    <property type="evidence" value="ECO:0007669"/>
    <property type="project" value="UniProtKB-KW"/>
</dbReference>
<comment type="caution">
    <text evidence="6">The sequence shown here is derived from an EMBL/GenBank/DDBJ whole genome shotgun (WGS) entry which is preliminary data.</text>
</comment>
<keyword evidence="3" id="KW-0732">Signal</keyword>
<dbReference type="SUPFAM" id="SSF47090">
    <property type="entry name" value="PGBD-like"/>
    <property type="match status" value="1"/>
</dbReference>
<dbReference type="Proteomes" id="UP000631312">
    <property type="component" value="Unassembled WGS sequence"/>
</dbReference>
<sequence>MSGRIRTVVAGVVVIASAGTAAVLVARPEAGAGSGAGNRLPPAGATVSRQTLRESVEADGELGYGPTRTAAARRNGTVTWLPDSGATVTRGKPLYRIDDDPAVLMYGTTPAYRSLSPGAEGRDVAQLERNLTALGYDGFTADDEYTASTAGAVEQWQEDNGLPETGVVALGQVVFASGAVRVDSLIAEVDQAVGPGRDLLTWTGTGKVITVRLDVSDAAVAKVGAAAEVTLPSGRTTAGRVTETATVIEPAEKAGDDPTTEAEVQVTLTDAKVAAGLGSAAVDVTFTAAERRDVLTVPVAALLAAPGGGFLVEVVDGAAVRRVPVRTGLFADGRVEVTGDGLAEGMTVGVPG</sequence>
<evidence type="ECO:0000313" key="8">
    <source>
        <dbReference type="Proteomes" id="UP000631312"/>
    </source>
</evidence>
<organism evidence="6 7">
    <name type="scientific">Actinoplanes lobatus</name>
    <dbReference type="NCBI Taxonomy" id="113568"/>
    <lineage>
        <taxon>Bacteria</taxon>
        <taxon>Bacillati</taxon>
        <taxon>Actinomycetota</taxon>
        <taxon>Actinomycetes</taxon>
        <taxon>Micromonosporales</taxon>
        <taxon>Micromonosporaceae</taxon>
        <taxon>Actinoplanes</taxon>
    </lineage>
</organism>
<dbReference type="InterPro" id="IPR036365">
    <property type="entry name" value="PGBD-like_sf"/>
</dbReference>
<dbReference type="Proteomes" id="UP000590511">
    <property type="component" value="Unassembled WGS sequence"/>
</dbReference>
<keyword evidence="6" id="KW-0378">Hydrolase</keyword>
<evidence type="ECO:0000313" key="7">
    <source>
        <dbReference type="Proteomes" id="UP000590511"/>
    </source>
</evidence>
<name>A0A7W7HHG1_9ACTN</name>
<keyword evidence="2" id="KW-0175">Coiled coil</keyword>